<sequence length="261" mass="28369">MQTLAFAAQLATFHAFLIVIARLVPIFLMLPAFANRVVIGMVRNGIIAVLALVIVPSVNIGALEALPALAWFGIALKEVLIGMLLGFTFSIFLWACENVGHLIDFQTGSGNAAFFDPLSGQESGPTAGFLGYFAIALFVTGGGLQAMLGIIFESYRVWPVTSFFPHMHAALDQFVARQSDSLMDWTIKLAAPVIIVLLLAELGIGLIGRAMPQFNVFLFSQPIKSALALLMMTLFLYFIFDAMRNFLRPGSGLLQMLHAIL</sequence>
<evidence type="ECO:0000256" key="1">
    <source>
        <dbReference type="ARBA" id="ARBA00004651"/>
    </source>
</evidence>
<evidence type="ECO:0000313" key="8">
    <source>
        <dbReference type="EMBL" id="AKJ68862.1"/>
    </source>
</evidence>
<evidence type="ECO:0000256" key="4">
    <source>
        <dbReference type="ARBA" id="ARBA00022692"/>
    </source>
</evidence>
<comment type="subcellular location">
    <subcellularLocation>
        <location evidence="1 7">Cell membrane</location>
        <topology evidence="1 7">Multi-pass membrane protein</topology>
    </subcellularLocation>
</comment>
<reference evidence="9" key="1">
    <citation type="submission" date="2015-06" db="EMBL/GenBank/DDBJ databases">
        <authorList>
            <person name="Lim Y.L."/>
            <person name="Ee R."/>
            <person name="Yong D."/>
            <person name="How K.Y."/>
            <person name="Yin W.F."/>
            <person name="Chan K.G."/>
        </authorList>
    </citation>
    <scope>NUCLEOTIDE SEQUENCE [LARGE SCALE GENOMIC DNA]</scope>
    <source>
        <strain evidence="9">DSM 25325</strain>
    </source>
</reference>
<name>A0A0G3EU20_9BURK</name>
<dbReference type="KEGG" id="ptx:ABW99_12165"/>
<dbReference type="NCBIfam" id="TIGR01401">
    <property type="entry name" value="fliR_like_III"/>
    <property type="match status" value="1"/>
</dbReference>
<evidence type="ECO:0000313" key="9">
    <source>
        <dbReference type="Proteomes" id="UP000036700"/>
    </source>
</evidence>
<dbReference type="PATRIC" id="fig|445709.3.peg.2587"/>
<dbReference type="Pfam" id="PF01311">
    <property type="entry name" value="Bac_export_1"/>
    <property type="match status" value="1"/>
</dbReference>
<protein>
    <submittedName>
        <fullName evidence="8">Type III secretion system protein</fullName>
    </submittedName>
</protein>
<evidence type="ECO:0000256" key="7">
    <source>
        <dbReference type="RuleBase" id="RU362072"/>
    </source>
</evidence>
<gene>
    <name evidence="8" type="ORF">ABW99_12165</name>
</gene>
<dbReference type="PANTHER" id="PTHR30065:SF1">
    <property type="entry name" value="SURFACE PRESENTATION OF ANTIGENS PROTEIN SPAR"/>
    <property type="match status" value="1"/>
</dbReference>
<feature type="transmembrane region" description="Helical" evidence="7">
    <location>
        <begin position="6"/>
        <end position="33"/>
    </location>
</feature>
<feature type="transmembrane region" description="Helical" evidence="7">
    <location>
        <begin position="45"/>
        <end position="63"/>
    </location>
</feature>
<evidence type="ECO:0000256" key="6">
    <source>
        <dbReference type="ARBA" id="ARBA00023136"/>
    </source>
</evidence>
<keyword evidence="9" id="KW-1185">Reference proteome</keyword>
<feature type="transmembrane region" description="Helical" evidence="7">
    <location>
        <begin position="69"/>
        <end position="95"/>
    </location>
</feature>
<organism evidence="8 9">
    <name type="scientific">Pandoraea thiooxydans</name>
    <dbReference type="NCBI Taxonomy" id="445709"/>
    <lineage>
        <taxon>Bacteria</taxon>
        <taxon>Pseudomonadati</taxon>
        <taxon>Pseudomonadota</taxon>
        <taxon>Betaproteobacteria</taxon>
        <taxon>Burkholderiales</taxon>
        <taxon>Burkholderiaceae</taxon>
        <taxon>Pandoraea</taxon>
    </lineage>
</organism>
<dbReference type="STRING" id="445709.ABW99_12165"/>
<accession>A0A0G3EU20</accession>
<keyword evidence="3 7" id="KW-1003">Cell membrane</keyword>
<dbReference type="InterPro" id="IPR002010">
    <property type="entry name" value="T3SS_IM_R"/>
</dbReference>
<dbReference type="PRINTS" id="PR00953">
    <property type="entry name" value="TYPE3IMRPROT"/>
</dbReference>
<keyword evidence="4 7" id="KW-0812">Transmembrane</keyword>
<evidence type="ECO:0000256" key="5">
    <source>
        <dbReference type="ARBA" id="ARBA00022989"/>
    </source>
</evidence>
<evidence type="ECO:0000256" key="3">
    <source>
        <dbReference type="ARBA" id="ARBA00022475"/>
    </source>
</evidence>
<feature type="transmembrane region" description="Helical" evidence="7">
    <location>
        <begin position="223"/>
        <end position="240"/>
    </location>
</feature>
<feature type="transmembrane region" description="Helical" evidence="7">
    <location>
        <begin position="129"/>
        <end position="152"/>
    </location>
</feature>
<dbReference type="PANTHER" id="PTHR30065">
    <property type="entry name" value="FLAGELLAR BIOSYNTHETIC PROTEIN FLIR"/>
    <property type="match status" value="1"/>
</dbReference>
<evidence type="ECO:0000256" key="2">
    <source>
        <dbReference type="ARBA" id="ARBA00009772"/>
    </source>
</evidence>
<feature type="transmembrane region" description="Helical" evidence="7">
    <location>
        <begin position="189"/>
        <end position="211"/>
    </location>
</feature>
<dbReference type="GO" id="GO:0006605">
    <property type="term" value="P:protein targeting"/>
    <property type="evidence" value="ECO:0007669"/>
    <property type="project" value="UniProtKB-UniRule"/>
</dbReference>
<dbReference type="InterPro" id="IPR006304">
    <property type="entry name" value="T3SS_SpaR/YscT"/>
</dbReference>
<dbReference type="RefSeq" id="WP_047214755.1">
    <property type="nucleotide sequence ID" value="NZ_CP011568.3"/>
</dbReference>
<keyword evidence="6 7" id="KW-0472">Membrane</keyword>
<dbReference type="AlphaFoldDB" id="A0A0G3EU20"/>
<proteinExistence type="inferred from homology"/>
<keyword evidence="5 7" id="KW-1133">Transmembrane helix</keyword>
<dbReference type="EMBL" id="CP011568">
    <property type="protein sequence ID" value="AKJ68862.1"/>
    <property type="molecule type" value="Genomic_DNA"/>
</dbReference>
<dbReference type="Proteomes" id="UP000036700">
    <property type="component" value="Chromosome"/>
</dbReference>
<dbReference type="GO" id="GO:0005886">
    <property type="term" value="C:plasma membrane"/>
    <property type="evidence" value="ECO:0007669"/>
    <property type="project" value="UniProtKB-SubCell"/>
</dbReference>
<comment type="similarity">
    <text evidence="2 7">Belongs to the FliR/MopE/SpaR family.</text>
</comment>